<feature type="transmembrane region" description="Helical" evidence="1">
    <location>
        <begin position="91"/>
        <end position="111"/>
    </location>
</feature>
<comment type="caution">
    <text evidence="2">The sequence shown here is derived from an EMBL/GenBank/DDBJ whole genome shotgun (WGS) entry which is preliminary data.</text>
</comment>
<keyword evidence="1" id="KW-0812">Transmembrane</keyword>
<dbReference type="Proteomes" id="UP000050280">
    <property type="component" value="Unassembled WGS sequence"/>
</dbReference>
<dbReference type="EMBL" id="LDJX01000004">
    <property type="protein sequence ID" value="KPM31696.1"/>
    <property type="molecule type" value="Genomic_DNA"/>
</dbReference>
<dbReference type="AlphaFoldDB" id="A0A0P7AV17"/>
<keyword evidence="3" id="KW-1185">Reference proteome</keyword>
<feature type="transmembrane region" description="Helical" evidence="1">
    <location>
        <begin position="7"/>
        <end position="24"/>
    </location>
</feature>
<name>A0A0P7AV17_9FLAO</name>
<evidence type="ECO:0008006" key="4">
    <source>
        <dbReference type="Google" id="ProtNLM"/>
    </source>
</evidence>
<keyword evidence="1" id="KW-0472">Membrane</keyword>
<accession>A0A0P7AV17</accession>
<reference evidence="2 3" key="1">
    <citation type="submission" date="2015-09" db="EMBL/GenBank/DDBJ databases">
        <title>Genome sequence of the marine flavobacterium Croceitalea dokdonensis DOKDO 023 that contains proton- and sodium-pumping rhodopsins.</title>
        <authorList>
            <person name="Kwon S.-K."/>
            <person name="Lee H.K."/>
            <person name="Kwak M.-J."/>
            <person name="Kim J.F."/>
        </authorList>
    </citation>
    <scope>NUCLEOTIDE SEQUENCE [LARGE SCALE GENOMIC DNA]</scope>
    <source>
        <strain evidence="2 3">DOKDO 023</strain>
    </source>
</reference>
<dbReference type="STRING" id="1300341.I595_2191"/>
<evidence type="ECO:0000313" key="3">
    <source>
        <dbReference type="Proteomes" id="UP000050280"/>
    </source>
</evidence>
<feature type="transmembrane region" description="Helical" evidence="1">
    <location>
        <begin position="49"/>
        <end position="70"/>
    </location>
</feature>
<evidence type="ECO:0000313" key="2">
    <source>
        <dbReference type="EMBL" id="KPM31696.1"/>
    </source>
</evidence>
<dbReference type="Pfam" id="PF12725">
    <property type="entry name" value="DUF3810"/>
    <property type="match status" value="1"/>
</dbReference>
<keyword evidence="1" id="KW-1133">Transmembrane helix</keyword>
<dbReference type="InterPro" id="IPR024294">
    <property type="entry name" value="DUF3810"/>
</dbReference>
<sequence>MKKNLKTFAAFSILPQILLVKWWGNYPDLVEKYYSEGLYPVLSKFLRTLFGWIPFSVGDIFYTILVLSLLRYLWVRGKLLFLKPRETLQHVGITLSIAYFIFHLFWGMNYYRLPINEKLGFKTEYTKEELVNFTLNTVKELNYLQVILTQDSTVPVRIPYNINEIYKKTFDGYRNAATIFENLKYTKPSLKASIYSTPLTYMGYGGYLNPFTNEAQVNTIVPKLRLPSISAHEIGHQIGYSSESATNFIGLLVTYGSNDNYFKYASLFHVLGYCLSDLKKIDDELHSIIYNKLNSGVKINYQEIAVFWKQYQNPMEPVFKWIFDAFLKSNNQNQGIESYNAVVGLLVNFYKDYWIHVK</sequence>
<protein>
    <recommendedName>
        <fullName evidence="4">Amino acid permease</fullName>
    </recommendedName>
</protein>
<dbReference type="RefSeq" id="WP_083467564.1">
    <property type="nucleotide sequence ID" value="NZ_LDJX01000004.1"/>
</dbReference>
<organism evidence="2 3">
    <name type="scientific">Croceitalea dokdonensis DOKDO 023</name>
    <dbReference type="NCBI Taxonomy" id="1300341"/>
    <lineage>
        <taxon>Bacteria</taxon>
        <taxon>Pseudomonadati</taxon>
        <taxon>Bacteroidota</taxon>
        <taxon>Flavobacteriia</taxon>
        <taxon>Flavobacteriales</taxon>
        <taxon>Flavobacteriaceae</taxon>
        <taxon>Croceitalea</taxon>
    </lineage>
</organism>
<evidence type="ECO:0000256" key="1">
    <source>
        <dbReference type="SAM" id="Phobius"/>
    </source>
</evidence>
<dbReference type="OrthoDB" id="1048788at2"/>
<gene>
    <name evidence="2" type="ORF">I595_2191</name>
</gene>
<proteinExistence type="predicted"/>